<evidence type="ECO:0000256" key="4">
    <source>
        <dbReference type="SAM" id="SignalP"/>
    </source>
</evidence>
<dbReference type="PROSITE" id="PS01040">
    <property type="entry name" value="SBP_BACTERIAL_5"/>
    <property type="match status" value="1"/>
</dbReference>
<dbReference type="OrthoDB" id="239741at2"/>
<dbReference type="AlphaFoldDB" id="A0A4Z0Y7N9"/>
<proteinExistence type="inferred from homology"/>
<dbReference type="GO" id="GO:0015833">
    <property type="term" value="P:peptide transport"/>
    <property type="evidence" value="ECO:0007669"/>
    <property type="project" value="TreeGrafter"/>
</dbReference>
<evidence type="ECO:0000313" key="7">
    <source>
        <dbReference type="Proteomes" id="UP000297714"/>
    </source>
</evidence>
<dbReference type="CDD" id="cd08493">
    <property type="entry name" value="PBP2_DppA_like"/>
    <property type="match status" value="1"/>
</dbReference>
<evidence type="ECO:0000256" key="1">
    <source>
        <dbReference type="ARBA" id="ARBA00004193"/>
    </source>
</evidence>
<evidence type="ECO:0000256" key="3">
    <source>
        <dbReference type="ARBA" id="ARBA00022729"/>
    </source>
</evidence>
<dbReference type="Proteomes" id="UP000297714">
    <property type="component" value="Unassembled WGS sequence"/>
</dbReference>
<dbReference type="GO" id="GO:0042597">
    <property type="term" value="C:periplasmic space"/>
    <property type="evidence" value="ECO:0007669"/>
    <property type="project" value="UniProtKB-ARBA"/>
</dbReference>
<dbReference type="PANTHER" id="PTHR30290:SF38">
    <property type="entry name" value="D,D-DIPEPTIDE-BINDING PERIPLASMIC PROTEIN DDPA-RELATED"/>
    <property type="match status" value="1"/>
</dbReference>
<dbReference type="PANTHER" id="PTHR30290">
    <property type="entry name" value="PERIPLASMIC BINDING COMPONENT OF ABC TRANSPORTER"/>
    <property type="match status" value="1"/>
</dbReference>
<dbReference type="InterPro" id="IPR000914">
    <property type="entry name" value="SBP_5_dom"/>
</dbReference>
<keyword evidence="3 4" id="KW-0732">Signal</keyword>
<evidence type="ECO:0000313" key="6">
    <source>
        <dbReference type="EMBL" id="TGJ75968.1"/>
    </source>
</evidence>
<dbReference type="PIRSF" id="PIRSF002741">
    <property type="entry name" value="MppA"/>
    <property type="match status" value="1"/>
</dbReference>
<reference evidence="6 7" key="1">
    <citation type="submission" date="2019-04" db="EMBL/GenBank/DDBJ databases">
        <authorList>
            <person name="Poehlein A."/>
            <person name="Bengelsdorf F.R."/>
            <person name="Duerre P."/>
            <person name="Daniel R."/>
        </authorList>
    </citation>
    <scope>NUCLEOTIDE SEQUENCE [LARGE SCALE GENOMIC DNA]</scope>
    <source>
        <strain evidence="6 7">BS-1</strain>
    </source>
</reference>
<dbReference type="InterPro" id="IPR023765">
    <property type="entry name" value="SBP_5_CS"/>
</dbReference>
<dbReference type="Gene3D" id="3.40.190.10">
    <property type="entry name" value="Periplasmic binding protein-like II"/>
    <property type="match status" value="1"/>
</dbReference>
<feature type="signal peptide" evidence="4">
    <location>
        <begin position="1"/>
        <end position="19"/>
    </location>
</feature>
<dbReference type="InterPro" id="IPR039424">
    <property type="entry name" value="SBP_5"/>
</dbReference>
<keyword evidence="7" id="KW-1185">Reference proteome</keyword>
<protein>
    <submittedName>
        <fullName evidence="6">Heme-binding protein A</fullName>
    </submittedName>
</protein>
<dbReference type="Pfam" id="PF00496">
    <property type="entry name" value="SBP_bac_5"/>
    <property type="match status" value="1"/>
</dbReference>
<dbReference type="Gene3D" id="3.10.105.10">
    <property type="entry name" value="Dipeptide-binding Protein, Domain 3"/>
    <property type="match status" value="1"/>
</dbReference>
<feature type="domain" description="Solute-binding protein family 5" evidence="5">
    <location>
        <begin position="90"/>
        <end position="448"/>
    </location>
</feature>
<evidence type="ECO:0000256" key="2">
    <source>
        <dbReference type="ARBA" id="ARBA00005695"/>
    </source>
</evidence>
<name>A0A4Z0Y7N9_9FIRM</name>
<organism evidence="6 7">
    <name type="scientific">Caproiciproducens galactitolivorans</name>
    <dbReference type="NCBI Taxonomy" id="642589"/>
    <lineage>
        <taxon>Bacteria</taxon>
        <taxon>Bacillati</taxon>
        <taxon>Bacillota</taxon>
        <taxon>Clostridia</taxon>
        <taxon>Eubacteriales</taxon>
        <taxon>Acutalibacteraceae</taxon>
        <taxon>Caproiciproducens</taxon>
    </lineage>
</organism>
<dbReference type="Gene3D" id="3.90.76.10">
    <property type="entry name" value="Dipeptide-binding Protein, Domain 1"/>
    <property type="match status" value="1"/>
</dbReference>
<dbReference type="GO" id="GO:1904680">
    <property type="term" value="F:peptide transmembrane transporter activity"/>
    <property type="evidence" value="ECO:0007669"/>
    <property type="project" value="TreeGrafter"/>
</dbReference>
<sequence length="528" mass="57221">MKKRTRLLSFVLAAVIACAGLTACSGSKGSTASGSALASGTKSRAQDTLIYAQGADPRGLDPALVDDGESAKIMVNIYEGLLKYDKDSTKVEPGLAESWDVSDDGLTYTFHLRKGVKFQDGTDFNADAVKFNIERQLPPKVTEDMGYASFVYGSVKSVEVVDQYTVKINMKAACTPFLNNLAMCLGAPIVSPKALQDNNNNVNEHPCGTGPYKFVSWTKGQNVVLTRNDNYWGTKAVTKNVIFKFIKDNSARVVALNNGEADIIDGIDATVVSQIESAGNKIYEAPGMNINYMAYNTTKAPFDDAKVRTAISQAVNVPELVKSLYQGYADAATSILPTFMPGYDAGIKQAAYDVEAAKSTLAKAGVKSVHMITYSNPRPYNTANGQALAEAVQGYLSKVGVKATIDAYDWTTYKEKVKAGDYDICFYGWTGDNGDPDNFMNLLADKDPTMNVARYNNPDFKALIDKGVATPAGDERNKIYTELEKIAAKDAVWLPISHGKTLCGYRSNVKDFYYHMTGVVFLSGVSKG</sequence>
<dbReference type="RefSeq" id="WP_135660253.1">
    <property type="nucleotide sequence ID" value="NZ_SRMQ01000009.1"/>
</dbReference>
<dbReference type="EMBL" id="SRMQ01000009">
    <property type="protein sequence ID" value="TGJ75968.1"/>
    <property type="molecule type" value="Genomic_DNA"/>
</dbReference>
<dbReference type="PROSITE" id="PS51257">
    <property type="entry name" value="PROKAR_LIPOPROTEIN"/>
    <property type="match status" value="1"/>
</dbReference>
<comment type="caution">
    <text evidence="6">The sequence shown here is derived from an EMBL/GenBank/DDBJ whole genome shotgun (WGS) entry which is preliminary data.</text>
</comment>
<dbReference type="InterPro" id="IPR030678">
    <property type="entry name" value="Peptide/Ni-bd"/>
</dbReference>
<comment type="subcellular location">
    <subcellularLocation>
        <location evidence="1">Cell membrane</location>
        <topology evidence="1">Lipid-anchor</topology>
    </subcellularLocation>
</comment>
<dbReference type="GO" id="GO:0043190">
    <property type="term" value="C:ATP-binding cassette (ABC) transporter complex"/>
    <property type="evidence" value="ECO:0007669"/>
    <property type="project" value="InterPro"/>
</dbReference>
<feature type="chain" id="PRO_5039444550" evidence="4">
    <location>
        <begin position="20"/>
        <end position="528"/>
    </location>
</feature>
<accession>A0A4Z0Y7N9</accession>
<comment type="similarity">
    <text evidence="2">Belongs to the bacterial solute-binding protein 5 family.</text>
</comment>
<dbReference type="SUPFAM" id="SSF53850">
    <property type="entry name" value="Periplasmic binding protein-like II"/>
    <property type="match status" value="1"/>
</dbReference>
<evidence type="ECO:0000259" key="5">
    <source>
        <dbReference type="Pfam" id="PF00496"/>
    </source>
</evidence>
<gene>
    <name evidence="6" type="primary">hbpA</name>
    <name evidence="6" type="ORF">CAGA_19440</name>
</gene>